<dbReference type="SUPFAM" id="SSF52058">
    <property type="entry name" value="L domain-like"/>
    <property type="match status" value="1"/>
</dbReference>
<evidence type="ECO:0000313" key="4">
    <source>
        <dbReference type="EMBL" id="KAH0564759.1"/>
    </source>
</evidence>
<keyword evidence="2" id="KW-0677">Repeat</keyword>
<feature type="compositionally biased region" description="Polar residues" evidence="3">
    <location>
        <begin position="330"/>
        <end position="340"/>
    </location>
</feature>
<dbReference type="Gene3D" id="3.80.10.10">
    <property type="entry name" value="Ribonuclease Inhibitor"/>
    <property type="match status" value="3"/>
</dbReference>
<feature type="compositionally biased region" description="Low complexity" evidence="3">
    <location>
        <begin position="1965"/>
        <end position="1974"/>
    </location>
</feature>
<keyword evidence="1" id="KW-0433">Leucine-rich repeat</keyword>
<evidence type="ECO:0000256" key="2">
    <source>
        <dbReference type="ARBA" id="ARBA00022737"/>
    </source>
</evidence>
<feature type="compositionally biased region" description="Basic and acidic residues" evidence="3">
    <location>
        <begin position="1950"/>
        <end position="1961"/>
    </location>
</feature>
<feature type="compositionally biased region" description="Basic and acidic residues" evidence="3">
    <location>
        <begin position="909"/>
        <end position="919"/>
    </location>
</feature>
<reference evidence="4" key="1">
    <citation type="submission" date="2021-03" db="EMBL/GenBank/DDBJ databases">
        <title>Comparative genomics and phylogenomic investigation of the class Geoglossomycetes provide insights into ecological specialization and systematics.</title>
        <authorList>
            <person name="Melie T."/>
            <person name="Pirro S."/>
            <person name="Miller A.N."/>
            <person name="Quandt A."/>
        </authorList>
    </citation>
    <scope>NUCLEOTIDE SEQUENCE</scope>
    <source>
        <strain evidence="4">CAQ_001_2017</strain>
    </source>
</reference>
<dbReference type="Proteomes" id="UP000750711">
    <property type="component" value="Unassembled WGS sequence"/>
</dbReference>
<comment type="caution">
    <text evidence="4">The sequence shown here is derived from an EMBL/GenBank/DDBJ whole genome shotgun (WGS) entry which is preliminary data.</text>
</comment>
<feature type="compositionally biased region" description="Basic and acidic residues" evidence="3">
    <location>
        <begin position="2031"/>
        <end position="2042"/>
    </location>
</feature>
<dbReference type="PANTHER" id="PTHR47566:SF1">
    <property type="entry name" value="PROTEIN NUD1"/>
    <property type="match status" value="1"/>
</dbReference>
<feature type="region of interest" description="Disordered" evidence="3">
    <location>
        <begin position="554"/>
        <end position="599"/>
    </location>
</feature>
<name>A0A9P8LGB5_9PEZI</name>
<feature type="compositionally biased region" description="Polar residues" evidence="3">
    <location>
        <begin position="1021"/>
        <end position="1034"/>
    </location>
</feature>
<feature type="compositionally biased region" description="Polar residues" evidence="3">
    <location>
        <begin position="1057"/>
        <end position="1067"/>
    </location>
</feature>
<feature type="region of interest" description="Disordered" evidence="3">
    <location>
        <begin position="688"/>
        <end position="855"/>
    </location>
</feature>
<dbReference type="InterPro" id="IPR052574">
    <property type="entry name" value="CDIRP"/>
</dbReference>
<dbReference type="GO" id="GO:0061499">
    <property type="term" value="C:outer plaque of mitotic spindle pole body"/>
    <property type="evidence" value="ECO:0007669"/>
    <property type="project" value="TreeGrafter"/>
</dbReference>
<dbReference type="PROSITE" id="PS51450">
    <property type="entry name" value="LRR"/>
    <property type="match status" value="4"/>
</dbReference>
<dbReference type="SMART" id="SM00365">
    <property type="entry name" value="LRR_SD22"/>
    <property type="match status" value="5"/>
</dbReference>
<feature type="compositionally biased region" description="Basic and acidic residues" evidence="3">
    <location>
        <begin position="1150"/>
        <end position="1172"/>
    </location>
</feature>
<dbReference type="EMBL" id="JAGHQM010000183">
    <property type="protein sequence ID" value="KAH0564759.1"/>
    <property type="molecule type" value="Genomic_DNA"/>
</dbReference>
<feature type="compositionally biased region" description="Pro residues" evidence="3">
    <location>
        <begin position="498"/>
        <end position="510"/>
    </location>
</feature>
<dbReference type="InterPro" id="IPR001611">
    <property type="entry name" value="Leu-rich_rpt"/>
</dbReference>
<protein>
    <submittedName>
        <fullName evidence="4">Uncharacterized protein</fullName>
    </submittedName>
</protein>
<dbReference type="PANTHER" id="PTHR47566">
    <property type="match status" value="1"/>
</dbReference>
<proteinExistence type="predicted"/>
<feature type="compositionally biased region" description="Polar residues" evidence="3">
    <location>
        <begin position="128"/>
        <end position="143"/>
    </location>
</feature>
<dbReference type="GO" id="GO:0035591">
    <property type="term" value="F:signaling adaptor activity"/>
    <property type="evidence" value="ECO:0007669"/>
    <property type="project" value="TreeGrafter"/>
</dbReference>
<feature type="region of interest" description="Disordered" evidence="3">
    <location>
        <begin position="1141"/>
        <end position="1233"/>
    </location>
</feature>
<feature type="region of interest" description="Disordered" evidence="3">
    <location>
        <begin position="1325"/>
        <end position="1347"/>
    </location>
</feature>
<accession>A0A9P8LGB5</accession>
<evidence type="ECO:0000313" key="5">
    <source>
        <dbReference type="Proteomes" id="UP000750711"/>
    </source>
</evidence>
<sequence length="2048" mass="227126">MDPWLDDLSEDWISQPRSSSPASLRNGSSSGLDRSSIANSSFISKIPRYRPRRKTTAACGNGKISVLGSIRETALDGIDNSGVLSERSFSEMNIPPQRVTDQSSKLVDVERGRPLSRTVSVSTTRTTINHSLQRKSQSSSPQKGRQYHETPEWKRRLLGADVGYGEQRDLFSPMGLENIFRPPPPQQIPAPVVGRQEEISYMPSSPPPYPLHIWQNDHPLTEEQEYKGKSDLEPLDEEGEDSVESQNNSEIRKHNAKERDEQEQEPVGQENESSSFNPIATSTLRENRDQQRTSVFNTLHVEDDDKYRRPSVPAGCVESAADTSDKDTAQRTGQRSVSGQEEQRNEEISPIFISKHNTVDGRVDYSIHSSPSRNNKNKAGASVTVGSGESREGAPALSELKNARQDNFTDSGNHGGSTSQIFPDDLSTGTQDFIAKGGFIGVRRGGYSDEGSFQLRSLSPASMPPVDTSQLVEESYELSSDELPQIRRLRPSTDEPLEPPPAAPTPPAVPATPVQSLPRKGDEESTSKSSRSPLKLFGNYDTFTNERLLRRMSQLEDSFLQDENGDGSGIPGAQHAGETDDASLGYPGPHTFLREVPEQNLRSNDFGVGKLDNYEFRERSFASTQPSDYDEDAENKPPLPELRPGPHTSFPLPPSVIGGINVEARSRGFAATTIQTSTTAEERITRIRATVDHQSTESPLRRRLSHSKSRAELRSGVGENNGKDAPYSPVKDRTPKRRRTSHDDESVDPFSNRLPRAVTERSYQMQSIIGRKRKDARYDNENNKPVNPDLVAMRQILKPRTPTPNQNRARCRQTTRNTGGSEPPSPRRRARQHEIENGKETQITTDIDTRTTTDQNAVSIGQSMVNESRKGSVTTQDFLDEALKVMDMIRSKGRPGSQLASVDESEAEEAQKPAHERDQVVMGEDSTQEEFERPPSREYNTGSRRQAKIEHDARIASHLRKYRDTASASDISASLEPLNILRPADAAHLAAGNVEEMESDPPNIRITENPSLQEQKRKHSSSSAQSLRGQLSNPSVQSQGSQSSSSSSSTRRTQSVPTGSSTRSETLQVIPPHKISHLIPGQIAGMVYDRTKNLWVKRKTDGKSASEVSEDDPFREIPDLSVNEIEELARTKLVATEGRFSLGRTGRSSSQDKEIKQSEQGHPKDERIDYEPTAKGQEAEELEEASSPQSKYSRLASSEPQPETRATSWGESIPHSPAHSHQQRYEVSTSVGEKNSIKGHYEEVEHEIQVHEDRVEPDANPSVNNQRRRGLHIAFSSPLVSLRYHDGERSPQPAAEIWTDASQLEHDDSVIDQFLELEYSSLSQQSSSRRTSFGHAPRSAYRGAARRASAGGRSFSARLFSRIEEQSKESAASSQRSNATRRASLGVTISTPMPLRDLPGSSSMPPPTAGLRTNVSFHLSPLPNFDLDPVDDAYALEVSYIAQRRGDVSLKGVECSFSLATEELVKRLTDVEPYEPYWEYIRQVDLREKGLITLHMLDDFCPRIEELDVSDNEIGQLSGAPSSIRNLKIANNCLSNLTAWGHLINLQYLDVSGNEIDNLSGFASLKHLRELKADDNEIKSLDGIHGLDGLISLSVRNNSLEKVDFENSELKRLSMLDLRGNRIREARNLHHLAALVHLNLAKPMKNLCSLKLAKNKLRTFDVSCFPDLKILYLDQNQLGRVEGLQNAKQLDSLSMREQDRGSEDSAGPNVDDCFEVRKLYISGNIFPSLTPKLDFLNLQYLELASAGLTTLPSQFGSMAPNVRVLNLNFNALKDIRPLQGVVRLKKLLLAGNRLTRLRKTTSVLTKFKSLTKIDLRNNPLTVGFYLSATESRLVRDPNTHPYPDIDPFSLPMADEEADPPYRARLDTDTRLKRKVYEMLLGFGCPCLRELDGLVFNKDKVLERDEVWERLKQLGIVRPVDEPYKRDTTDQKEIVADEAGNAEAGRITTPSEKEIADKKDDGADTGGDTIIGETTTPEKETAEGGGAVPGEEEGEKTNGTMAPPEKETTDNTDAMADAEVTAIAGENTAPPQEREPAADRESDVADAGS</sequence>
<feature type="compositionally biased region" description="Polar residues" evidence="3">
    <location>
        <begin position="15"/>
        <end position="37"/>
    </location>
</feature>
<feature type="region of interest" description="Disordered" evidence="3">
    <location>
        <begin position="1936"/>
        <end position="2048"/>
    </location>
</feature>
<feature type="compositionally biased region" description="Low complexity" evidence="3">
    <location>
        <begin position="116"/>
        <end position="127"/>
    </location>
</feature>
<feature type="compositionally biased region" description="Polar residues" evidence="3">
    <location>
        <begin position="1186"/>
        <end position="1210"/>
    </location>
</feature>
<feature type="region of interest" description="Disordered" evidence="3">
    <location>
        <begin position="450"/>
        <end position="537"/>
    </location>
</feature>
<feature type="region of interest" description="Disordered" evidence="3">
    <location>
        <begin position="116"/>
        <end position="154"/>
    </location>
</feature>
<dbReference type="InterPro" id="IPR032675">
    <property type="entry name" value="LRR_dom_sf"/>
</dbReference>
<feature type="region of interest" description="Disordered" evidence="3">
    <location>
        <begin position="617"/>
        <end position="656"/>
    </location>
</feature>
<keyword evidence="5" id="KW-1185">Reference proteome</keyword>
<evidence type="ECO:0000256" key="3">
    <source>
        <dbReference type="SAM" id="MobiDB-lite"/>
    </source>
</evidence>
<gene>
    <name evidence="4" type="ORF">GP486_001853</name>
</gene>
<organism evidence="4 5">
    <name type="scientific">Trichoglossum hirsutum</name>
    <dbReference type="NCBI Taxonomy" id="265104"/>
    <lineage>
        <taxon>Eukaryota</taxon>
        <taxon>Fungi</taxon>
        <taxon>Dikarya</taxon>
        <taxon>Ascomycota</taxon>
        <taxon>Pezizomycotina</taxon>
        <taxon>Geoglossomycetes</taxon>
        <taxon>Geoglossales</taxon>
        <taxon>Geoglossaceae</taxon>
        <taxon>Trichoglossum</taxon>
    </lineage>
</organism>
<feature type="compositionally biased region" description="Acidic residues" evidence="3">
    <location>
        <begin position="233"/>
        <end position="243"/>
    </location>
</feature>
<feature type="compositionally biased region" description="Acidic residues" evidence="3">
    <location>
        <begin position="1"/>
        <end position="10"/>
    </location>
</feature>
<dbReference type="GO" id="GO:0031028">
    <property type="term" value="P:septation initiation signaling"/>
    <property type="evidence" value="ECO:0007669"/>
    <property type="project" value="TreeGrafter"/>
</dbReference>
<feature type="compositionally biased region" description="Polar residues" evidence="3">
    <location>
        <begin position="803"/>
        <end position="820"/>
    </location>
</feature>
<feature type="compositionally biased region" description="Basic and acidic residues" evidence="3">
    <location>
        <begin position="250"/>
        <end position="260"/>
    </location>
</feature>
<feature type="compositionally biased region" description="Low complexity" evidence="3">
    <location>
        <begin position="1035"/>
        <end position="1056"/>
    </location>
</feature>
<dbReference type="SMART" id="SM00369">
    <property type="entry name" value="LRR_TYP"/>
    <property type="match status" value="6"/>
</dbReference>
<feature type="region of interest" description="Disordered" evidence="3">
    <location>
        <begin position="1"/>
        <end position="37"/>
    </location>
</feature>
<feature type="compositionally biased region" description="Polar residues" evidence="3">
    <location>
        <begin position="270"/>
        <end position="284"/>
    </location>
</feature>
<feature type="region of interest" description="Disordered" evidence="3">
    <location>
        <begin position="893"/>
        <end position="952"/>
    </location>
</feature>
<feature type="region of interest" description="Disordered" evidence="3">
    <location>
        <begin position="995"/>
        <end position="1073"/>
    </location>
</feature>
<evidence type="ECO:0000256" key="1">
    <source>
        <dbReference type="ARBA" id="ARBA00022614"/>
    </source>
</evidence>
<dbReference type="GO" id="GO:1902412">
    <property type="term" value="P:regulation of mitotic cytokinesis"/>
    <property type="evidence" value="ECO:0007669"/>
    <property type="project" value="TreeGrafter"/>
</dbReference>
<feature type="compositionally biased region" description="Low complexity" evidence="3">
    <location>
        <begin position="1338"/>
        <end position="1347"/>
    </location>
</feature>
<feature type="compositionally biased region" description="Polar residues" evidence="3">
    <location>
        <begin position="405"/>
        <end position="431"/>
    </location>
</feature>
<feature type="region of interest" description="Disordered" evidence="3">
    <location>
        <begin position="175"/>
        <end position="432"/>
    </location>
</feature>
<dbReference type="InterPro" id="IPR003591">
    <property type="entry name" value="Leu-rich_rpt_typical-subtyp"/>
</dbReference>
<dbReference type="Pfam" id="PF13516">
    <property type="entry name" value="LRR_6"/>
    <property type="match status" value="1"/>
</dbReference>
<feature type="compositionally biased region" description="Low complexity" evidence="3">
    <location>
        <begin position="841"/>
        <end position="855"/>
    </location>
</feature>
<feature type="region of interest" description="Disordered" evidence="3">
    <location>
        <begin position="1366"/>
        <end position="1385"/>
    </location>
</feature>
<feature type="compositionally biased region" description="Basic and acidic residues" evidence="3">
    <location>
        <begin position="219"/>
        <end position="232"/>
    </location>
</feature>